<sequence length="259" mass="29966">MKTLGLVLFSFLFTINFDGVLRKELTNRIYTIGIDLGIICPDKYSQDDFERDEKTVFRDLYNEYVSLNYSVPINYDEWIVMNNFGILAGTQESLFEKITKRSTADNKRRFVNTVRKGDIDSWTWNLCEAVQAGRRAYRNNRQLSKSAWFDEHASDWTTVYRSLRPNSNVAKEAARWADHKYYNPSGGTTKTIHVTYKIDTNIWTTNPSYSSKLVIQADYFGTGSKKVISGDVSVRRVIVPTNIPSYFLSPYKLKNMGKF</sequence>
<name>A0ABR3I4E7_LOXSC</name>
<evidence type="ECO:0000313" key="3">
    <source>
        <dbReference type="Proteomes" id="UP001549920"/>
    </source>
</evidence>
<comment type="caution">
    <text evidence="2">The sequence shown here is derived from an EMBL/GenBank/DDBJ whole genome shotgun (WGS) entry which is preliminary data.</text>
</comment>
<gene>
    <name evidence="2" type="ORF">ABMA27_015801</name>
</gene>
<evidence type="ECO:0000313" key="2">
    <source>
        <dbReference type="EMBL" id="KAL0883676.1"/>
    </source>
</evidence>
<keyword evidence="1" id="KW-0732">Signal</keyword>
<keyword evidence="3" id="KW-1185">Reference proteome</keyword>
<accession>A0ABR3I4E7</accession>
<reference evidence="2 3" key="1">
    <citation type="submission" date="2024-06" db="EMBL/GenBank/DDBJ databases">
        <title>A chromosome-level genome assembly of beet webworm, Loxostege sticticalis.</title>
        <authorList>
            <person name="Zhang Y."/>
        </authorList>
    </citation>
    <scope>NUCLEOTIDE SEQUENCE [LARGE SCALE GENOMIC DNA]</scope>
    <source>
        <strain evidence="2">AQ026</strain>
        <tissue evidence="2">Whole body</tissue>
    </source>
</reference>
<dbReference type="EMBL" id="JBEUOH010000008">
    <property type="protein sequence ID" value="KAL0883676.1"/>
    <property type="molecule type" value="Genomic_DNA"/>
</dbReference>
<protein>
    <submittedName>
        <fullName evidence="2">Uncharacterized protein</fullName>
    </submittedName>
</protein>
<evidence type="ECO:0000256" key="1">
    <source>
        <dbReference type="SAM" id="SignalP"/>
    </source>
</evidence>
<feature type="signal peptide" evidence="1">
    <location>
        <begin position="1"/>
        <end position="22"/>
    </location>
</feature>
<proteinExistence type="predicted"/>
<organism evidence="2 3">
    <name type="scientific">Loxostege sticticalis</name>
    <name type="common">Beet webworm moth</name>
    <dbReference type="NCBI Taxonomy" id="481309"/>
    <lineage>
        <taxon>Eukaryota</taxon>
        <taxon>Metazoa</taxon>
        <taxon>Ecdysozoa</taxon>
        <taxon>Arthropoda</taxon>
        <taxon>Hexapoda</taxon>
        <taxon>Insecta</taxon>
        <taxon>Pterygota</taxon>
        <taxon>Neoptera</taxon>
        <taxon>Endopterygota</taxon>
        <taxon>Lepidoptera</taxon>
        <taxon>Glossata</taxon>
        <taxon>Ditrysia</taxon>
        <taxon>Pyraloidea</taxon>
        <taxon>Crambidae</taxon>
        <taxon>Pyraustinae</taxon>
        <taxon>Loxostege</taxon>
    </lineage>
</organism>
<dbReference type="Proteomes" id="UP001549920">
    <property type="component" value="Unassembled WGS sequence"/>
</dbReference>
<feature type="chain" id="PRO_5046659749" evidence="1">
    <location>
        <begin position="23"/>
        <end position="259"/>
    </location>
</feature>